<feature type="compositionally biased region" description="Low complexity" evidence="1">
    <location>
        <begin position="76"/>
        <end position="85"/>
    </location>
</feature>
<organism evidence="3 4">
    <name type="scientific">Pycnoporus cinnabarinus</name>
    <name type="common">Cinnabar-red polypore</name>
    <name type="synonym">Trametes cinnabarina</name>
    <dbReference type="NCBI Taxonomy" id="5643"/>
    <lineage>
        <taxon>Eukaryota</taxon>
        <taxon>Fungi</taxon>
        <taxon>Dikarya</taxon>
        <taxon>Basidiomycota</taxon>
        <taxon>Agaricomycotina</taxon>
        <taxon>Agaricomycetes</taxon>
        <taxon>Polyporales</taxon>
        <taxon>Polyporaceae</taxon>
        <taxon>Trametes</taxon>
    </lineage>
</organism>
<keyword evidence="4" id="KW-1185">Reference proteome</keyword>
<dbReference type="SUPFAM" id="SSF56112">
    <property type="entry name" value="Protein kinase-like (PK-like)"/>
    <property type="match status" value="1"/>
</dbReference>
<evidence type="ECO:0000313" key="4">
    <source>
        <dbReference type="Proteomes" id="UP000029665"/>
    </source>
</evidence>
<feature type="compositionally biased region" description="Basic and acidic residues" evidence="1">
    <location>
        <begin position="740"/>
        <end position="749"/>
    </location>
</feature>
<dbReference type="Gene3D" id="1.10.510.10">
    <property type="entry name" value="Transferase(Phosphotransferase) domain 1"/>
    <property type="match status" value="1"/>
</dbReference>
<comment type="caution">
    <text evidence="3">The sequence shown here is derived from an EMBL/GenBank/DDBJ whole genome shotgun (WGS) entry which is preliminary data.</text>
</comment>
<feature type="domain" description="Fungal-type protein kinase" evidence="2">
    <location>
        <begin position="483"/>
        <end position="588"/>
    </location>
</feature>
<dbReference type="Proteomes" id="UP000029665">
    <property type="component" value="Unassembled WGS sequence"/>
</dbReference>
<dbReference type="HOGENOM" id="CLU_011584_0_1_1"/>
<feature type="region of interest" description="Disordered" evidence="1">
    <location>
        <begin position="50"/>
        <end position="98"/>
    </location>
</feature>
<evidence type="ECO:0000259" key="2">
    <source>
        <dbReference type="Pfam" id="PF17667"/>
    </source>
</evidence>
<dbReference type="InterPro" id="IPR040976">
    <property type="entry name" value="Pkinase_fungal"/>
</dbReference>
<feature type="region of interest" description="Disordered" evidence="1">
    <location>
        <begin position="435"/>
        <end position="458"/>
    </location>
</feature>
<feature type="compositionally biased region" description="Basic and acidic residues" evidence="1">
    <location>
        <begin position="714"/>
        <end position="727"/>
    </location>
</feature>
<dbReference type="AlphaFoldDB" id="A0A060SQA7"/>
<dbReference type="OMA" id="RRISEWD"/>
<feature type="region of interest" description="Disordered" evidence="1">
    <location>
        <begin position="694"/>
        <end position="760"/>
    </location>
</feature>
<dbReference type="InterPro" id="IPR011009">
    <property type="entry name" value="Kinase-like_dom_sf"/>
</dbReference>
<feature type="domain" description="Fungal-type protein kinase" evidence="2">
    <location>
        <begin position="161"/>
        <end position="354"/>
    </location>
</feature>
<gene>
    <name evidence="3" type="ORF">BN946_scf184414.g3</name>
</gene>
<dbReference type="EMBL" id="CCBP010000363">
    <property type="protein sequence ID" value="CDO76321.1"/>
    <property type="molecule type" value="Genomic_DNA"/>
</dbReference>
<protein>
    <recommendedName>
        <fullName evidence="2">Fungal-type protein kinase domain-containing protein</fullName>
    </recommendedName>
</protein>
<evidence type="ECO:0000313" key="3">
    <source>
        <dbReference type="EMBL" id="CDO76321.1"/>
    </source>
</evidence>
<dbReference type="Pfam" id="PF17667">
    <property type="entry name" value="Pkinase_fungal"/>
    <property type="match status" value="2"/>
</dbReference>
<accession>A0A060SQA7</accession>
<proteinExistence type="predicted"/>
<dbReference type="OrthoDB" id="2748442at2759"/>
<sequence>MSDILEGPTATWLQCYTSNCIGESEVDQIISALKNDGLILDHNGTLRWRDFPDKPSVLRQPKKVNQQSTGKEDGSETGTSSSGPTAKMHAQESAGRNKTERAIFRPLGTIINAIVEVSLPNLSPSCRYKEEPYATDSEVSGSQHRIDGALRLIKSMSPPAPKRSKAATSDIAVSFEFKCEDEPNDISDNRRKALYSAFHALHSDCQRKHTYSVTIEDNHVSLWYFSRSHSAKSHEFDLLDVRTVVRALSALIFSTVEDLGYDANIRRISEWDEDAKEDRIRYVYRLDDRFFKTLKCRDEYDDLYIVGRATRVWEVIEVASFDNVAALPNAPRMILRDVWLEHDSDTEREIQKKIFERCDELGRNFPPENDARLCGVDDAPRPLLHHRLRDGSYKELFLTIEADYRGATSKPRAEGFTPAPYIYVEPVYLNQEAKRHGSDAQRALSSRTPSAPEPAIPSKLQADVPREYKPKQRNFVVYQERILFLISWMHRDVSSGNILFFNGCGKLSDLEYAKEFNLSVGGRSSDPKTGTQIFMAVELQTEDTIYKEISGSKRLKDYKRQKASSPPRIRHNFQHDLESIFWIMTWLVFTHIPGQDCADVAAKLFHSRDLRFLTNRHKFLTDKDICAHWLETLRSDLPPVLTDGLLVMRNDFHLGYHSRGRSIGDLSSYAPLYGQIRETLEAIAASVPRGTVRLVQPPPPKVDARSGYAPRTETLGEKMDAPEDHMLAPHKAASLKRARGASDADRVSEQSRAAKRSARG</sequence>
<reference evidence="3" key="1">
    <citation type="submission" date="2014-01" db="EMBL/GenBank/DDBJ databases">
        <title>The genome of the white-rot fungus Pycnoporus cinnabarinus: a basidiomycete model with a versatile arsenal for lignocellulosic biomass breakdown.</title>
        <authorList>
            <person name="Levasseur A."/>
            <person name="Lomascolo A."/>
            <person name="Ruiz-Duenas F.J."/>
            <person name="Uzan E."/>
            <person name="Piumi F."/>
            <person name="Kues U."/>
            <person name="Ram A.F.J."/>
            <person name="Murat C."/>
            <person name="Haon M."/>
            <person name="Benoit I."/>
            <person name="Arfi Y."/>
            <person name="Chevret D."/>
            <person name="Drula E."/>
            <person name="Kwon M.J."/>
            <person name="Gouret P."/>
            <person name="Lesage-Meessen L."/>
            <person name="Lombard V."/>
            <person name="Mariette J."/>
            <person name="Noirot C."/>
            <person name="Park J."/>
            <person name="Patyshakuliyeva A."/>
            <person name="Wieneger R.A.B."/>
            <person name="Wosten H.A.B."/>
            <person name="Martin F."/>
            <person name="Coutinho P.M."/>
            <person name="de Vries R."/>
            <person name="Martinez A.T."/>
            <person name="Klopp C."/>
            <person name="Pontarotti P."/>
            <person name="Henrissat B."/>
            <person name="Record E."/>
        </authorList>
    </citation>
    <scope>NUCLEOTIDE SEQUENCE [LARGE SCALE GENOMIC DNA]</scope>
    <source>
        <strain evidence="3">BRFM137</strain>
    </source>
</reference>
<name>A0A060SQA7_PYCCI</name>
<evidence type="ECO:0000256" key="1">
    <source>
        <dbReference type="SAM" id="MobiDB-lite"/>
    </source>
</evidence>